<accession>A0A7W4UFL2</accession>
<evidence type="ECO:0000313" key="4">
    <source>
        <dbReference type="Proteomes" id="UP000518206"/>
    </source>
</evidence>
<comment type="caution">
    <text evidence="3">The sequence shown here is derived from an EMBL/GenBank/DDBJ whole genome shotgun (WGS) entry which is preliminary data.</text>
</comment>
<name>A0A7W4UFL2_9CELL</name>
<dbReference type="Gene3D" id="3.30.2010.10">
    <property type="entry name" value="Metalloproteases ('zincins'), catalytic domain"/>
    <property type="match status" value="1"/>
</dbReference>
<dbReference type="PANTHER" id="PTHR30399">
    <property type="entry name" value="UNCHARACTERIZED PROTEIN YGJP"/>
    <property type="match status" value="1"/>
</dbReference>
<dbReference type="AlphaFoldDB" id="A0A7W4UFL2"/>
<feature type="region of interest" description="Disordered" evidence="1">
    <location>
        <begin position="1"/>
        <end position="90"/>
    </location>
</feature>
<protein>
    <recommendedName>
        <fullName evidence="2">YgjP-like metallopeptidase domain-containing protein</fullName>
    </recommendedName>
</protein>
<evidence type="ECO:0000313" key="3">
    <source>
        <dbReference type="EMBL" id="MBB2922715.1"/>
    </source>
</evidence>
<dbReference type="PANTHER" id="PTHR30399:SF1">
    <property type="entry name" value="UTP PYROPHOSPHATASE"/>
    <property type="match status" value="1"/>
</dbReference>
<feature type="compositionally biased region" description="Low complexity" evidence="1">
    <location>
        <begin position="55"/>
        <end position="77"/>
    </location>
</feature>
<organism evidence="3 4">
    <name type="scientific">Cellulomonas cellasea</name>
    <dbReference type="NCBI Taxonomy" id="43670"/>
    <lineage>
        <taxon>Bacteria</taxon>
        <taxon>Bacillati</taxon>
        <taxon>Actinomycetota</taxon>
        <taxon>Actinomycetes</taxon>
        <taxon>Micrococcales</taxon>
        <taxon>Cellulomonadaceae</taxon>
        <taxon>Cellulomonas</taxon>
    </lineage>
</organism>
<sequence>MERRREHPAEGASAMPAGTVPGPGRSARPRGAAPTGVAGRTRSEPAAGTSAEPGSRASRTPSSRARSATPRTADAPTELTPVGPVEVRRSRNRVRTVTAYRDGDRTIIAIPARFTRAQEREWVQRMVTRLERQERRRRPSDLQLAERAAGLSTRYLAGRARPASVTWSSNQGRRWGSCTPLDGTIRISDRLQGMPGWVLDYVLLHELVHLLHAGHGPDFWAELDAYPRTDRARGFLEGVAYGHERARTGQPPTLGGDVDDESDDDPTEEDDDAGLDGTGLDGTGLDEVDEVVADRPER</sequence>
<proteinExistence type="predicted"/>
<feature type="region of interest" description="Disordered" evidence="1">
    <location>
        <begin position="242"/>
        <end position="298"/>
    </location>
</feature>
<dbReference type="InterPro" id="IPR053136">
    <property type="entry name" value="UTP_pyrophosphatase-like"/>
</dbReference>
<reference evidence="3 4" key="2">
    <citation type="submission" date="2020-08" db="EMBL/GenBank/DDBJ databases">
        <authorList>
            <person name="Partida-Martinez L."/>
            <person name="Huntemann M."/>
            <person name="Clum A."/>
            <person name="Wang J."/>
            <person name="Palaniappan K."/>
            <person name="Ritter S."/>
            <person name="Chen I.-M."/>
            <person name="Stamatis D."/>
            <person name="Reddy T."/>
            <person name="O'Malley R."/>
            <person name="Daum C."/>
            <person name="Shapiro N."/>
            <person name="Ivanova N."/>
            <person name="Kyrpides N."/>
            <person name="Woyke T."/>
        </authorList>
    </citation>
    <scope>NUCLEOTIDE SEQUENCE [LARGE SCALE GENOMIC DNA]</scope>
    <source>
        <strain evidence="3 4">RAS26</strain>
    </source>
</reference>
<dbReference type="Pfam" id="PF01863">
    <property type="entry name" value="YgjP-like"/>
    <property type="match status" value="1"/>
</dbReference>
<dbReference type="EMBL" id="JACHVX010000002">
    <property type="protein sequence ID" value="MBB2922715.1"/>
    <property type="molecule type" value="Genomic_DNA"/>
</dbReference>
<dbReference type="Proteomes" id="UP000518206">
    <property type="component" value="Unassembled WGS sequence"/>
</dbReference>
<dbReference type="InterPro" id="IPR002725">
    <property type="entry name" value="YgjP-like_metallopeptidase"/>
</dbReference>
<feature type="domain" description="YgjP-like metallopeptidase" evidence="2">
    <location>
        <begin position="168"/>
        <end position="226"/>
    </location>
</feature>
<reference evidence="3 4" key="1">
    <citation type="submission" date="2020-08" db="EMBL/GenBank/DDBJ databases">
        <title>The Agave Microbiome: Exploring the role of microbial communities in plant adaptations to desert environments.</title>
        <authorList>
            <person name="Partida-Martinez L.P."/>
        </authorList>
    </citation>
    <scope>NUCLEOTIDE SEQUENCE [LARGE SCALE GENOMIC DNA]</scope>
    <source>
        <strain evidence="3 4">RAS26</strain>
    </source>
</reference>
<evidence type="ECO:0000256" key="1">
    <source>
        <dbReference type="SAM" id="MobiDB-lite"/>
    </source>
</evidence>
<gene>
    <name evidence="3" type="ORF">FHR80_001627</name>
</gene>
<feature type="compositionally biased region" description="Acidic residues" evidence="1">
    <location>
        <begin position="257"/>
        <end position="274"/>
    </location>
</feature>
<evidence type="ECO:0000259" key="2">
    <source>
        <dbReference type="Pfam" id="PF01863"/>
    </source>
</evidence>